<name>A0A0F6SGH8_9BACT</name>
<dbReference type="GO" id="GO:0016616">
    <property type="term" value="F:oxidoreductase activity, acting on the CH-OH group of donors, NAD or NADP as acceptor"/>
    <property type="evidence" value="ECO:0007669"/>
    <property type="project" value="UniProtKB-ARBA"/>
</dbReference>
<dbReference type="PRINTS" id="PR01397">
    <property type="entry name" value="DHBDHDRGNASE"/>
</dbReference>
<accession>A0A0F6SGH8</accession>
<sequence>MDARLPAITLVTGAASGIGAAVTAALVREGGRVVAIDRDERAPFDHPAISRYRADVRDARALVDIVERAERELGAIDGLVHAAGVLSLGAICDAPDDALRDALAVNVEGLWSISRALAPRMIRRARGAIVTISSNAGSTPRVGMGAYCASKAAATMLTQCLALELAPHGIRCNVVSPGSTDTPMLRRMLDGASPSELVRGRPGAFKLGIPLGRVATPDDVAQVALFLLSERARHVTLQDVRVDGGATF</sequence>
<dbReference type="InterPro" id="IPR057326">
    <property type="entry name" value="KR_dom"/>
</dbReference>
<dbReference type="SMART" id="SM00822">
    <property type="entry name" value="PKS_KR"/>
    <property type="match status" value="1"/>
</dbReference>
<feature type="domain" description="Ketoreductase" evidence="3">
    <location>
        <begin position="7"/>
        <end position="178"/>
    </location>
</feature>
<dbReference type="Gene3D" id="3.40.50.720">
    <property type="entry name" value="NAD(P)-binding Rossmann-like Domain"/>
    <property type="match status" value="1"/>
</dbReference>
<dbReference type="GO" id="GO:0008667">
    <property type="term" value="F:2,3-dihydro-2,3-dihydroxybenzoate dehydrogenase activity"/>
    <property type="evidence" value="ECO:0007669"/>
    <property type="project" value="InterPro"/>
</dbReference>
<evidence type="ECO:0000313" key="5">
    <source>
        <dbReference type="Proteomes" id="UP000034883"/>
    </source>
</evidence>
<evidence type="ECO:0000256" key="1">
    <source>
        <dbReference type="ARBA" id="ARBA00006484"/>
    </source>
</evidence>
<dbReference type="PRINTS" id="PR00080">
    <property type="entry name" value="SDRFAMILY"/>
</dbReference>
<dbReference type="EMBL" id="CP011125">
    <property type="protein sequence ID" value="AKF08719.1"/>
    <property type="molecule type" value="Genomic_DNA"/>
</dbReference>
<proteinExistence type="inferred from homology"/>
<protein>
    <submittedName>
        <fullName evidence="4">3-oxoacyl-[acyl-carrier protein] reductase</fullName>
    </submittedName>
</protein>
<dbReference type="SUPFAM" id="SSF51735">
    <property type="entry name" value="NAD(P)-binding Rossmann-fold domains"/>
    <property type="match status" value="1"/>
</dbReference>
<dbReference type="PANTHER" id="PTHR42760">
    <property type="entry name" value="SHORT-CHAIN DEHYDROGENASES/REDUCTASES FAMILY MEMBER"/>
    <property type="match status" value="1"/>
</dbReference>
<dbReference type="FunFam" id="3.40.50.720:FF:000084">
    <property type="entry name" value="Short-chain dehydrogenase reductase"/>
    <property type="match status" value="1"/>
</dbReference>
<dbReference type="InterPro" id="IPR002347">
    <property type="entry name" value="SDR_fam"/>
</dbReference>
<dbReference type="InterPro" id="IPR036291">
    <property type="entry name" value="NAD(P)-bd_dom_sf"/>
</dbReference>
<dbReference type="AlphaFoldDB" id="A0A0F6SGH8"/>
<evidence type="ECO:0000313" key="4">
    <source>
        <dbReference type="EMBL" id="AKF08719.1"/>
    </source>
</evidence>
<comment type="similarity">
    <text evidence="1">Belongs to the short-chain dehydrogenases/reductases (SDR) family.</text>
</comment>
<keyword evidence="2" id="KW-0560">Oxidoreductase</keyword>
<dbReference type="Proteomes" id="UP000034883">
    <property type="component" value="Chromosome"/>
</dbReference>
<dbReference type="PANTHER" id="PTHR42760:SF115">
    <property type="entry name" value="3-OXOACYL-[ACYL-CARRIER-PROTEIN] REDUCTASE FABG"/>
    <property type="match status" value="1"/>
</dbReference>
<evidence type="ECO:0000259" key="3">
    <source>
        <dbReference type="SMART" id="SM00822"/>
    </source>
</evidence>
<dbReference type="RefSeq" id="WP_240481264.1">
    <property type="nucleotide sequence ID" value="NZ_CP011125.1"/>
</dbReference>
<dbReference type="PROSITE" id="PS00061">
    <property type="entry name" value="ADH_SHORT"/>
    <property type="match status" value="1"/>
</dbReference>
<dbReference type="Pfam" id="PF13561">
    <property type="entry name" value="adh_short_C2"/>
    <property type="match status" value="1"/>
</dbReference>
<keyword evidence="5" id="KW-1185">Reference proteome</keyword>
<dbReference type="GO" id="GO:0019290">
    <property type="term" value="P:siderophore biosynthetic process"/>
    <property type="evidence" value="ECO:0007669"/>
    <property type="project" value="InterPro"/>
</dbReference>
<dbReference type="InterPro" id="IPR003560">
    <property type="entry name" value="DHB_DH"/>
</dbReference>
<organism evidence="4 5">
    <name type="scientific">Sandaracinus amylolyticus</name>
    <dbReference type="NCBI Taxonomy" id="927083"/>
    <lineage>
        <taxon>Bacteria</taxon>
        <taxon>Pseudomonadati</taxon>
        <taxon>Myxococcota</taxon>
        <taxon>Polyangia</taxon>
        <taxon>Polyangiales</taxon>
        <taxon>Sandaracinaceae</taxon>
        <taxon>Sandaracinus</taxon>
    </lineage>
</organism>
<evidence type="ECO:0000256" key="2">
    <source>
        <dbReference type="ARBA" id="ARBA00023002"/>
    </source>
</evidence>
<dbReference type="KEGG" id="samy:DB32_005868"/>
<dbReference type="STRING" id="927083.DB32_005868"/>
<dbReference type="InterPro" id="IPR020904">
    <property type="entry name" value="Sc_DH/Rdtase_CS"/>
</dbReference>
<reference evidence="4 5" key="1">
    <citation type="submission" date="2015-03" db="EMBL/GenBank/DDBJ databases">
        <title>Genome assembly of Sandaracinus amylolyticus DSM 53668.</title>
        <authorList>
            <person name="Sharma G."/>
            <person name="Subramanian S."/>
        </authorList>
    </citation>
    <scope>NUCLEOTIDE SEQUENCE [LARGE SCALE GENOMIC DNA]</scope>
    <source>
        <strain evidence="4 5">DSM 53668</strain>
    </source>
</reference>
<gene>
    <name evidence="4" type="ORF">DB32_005868</name>
</gene>